<keyword evidence="1" id="KW-0472">Membrane</keyword>
<feature type="transmembrane region" description="Helical" evidence="1">
    <location>
        <begin position="153"/>
        <end position="170"/>
    </location>
</feature>
<keyword evidence="3" id="KW-1185">Reference proteome</keyword>
<comment type="caution">
    <text evidence="2">The sequence shown here is derived from an EMBL/GenBank/DDBJ whole genome shotgun (WGS) entry which is preliminary data.</text>
</comment>
<protein>
    <submittedName>
        <fullName evidence="2">Uncharacterized protein</fullName>
    </submittedName>
</protein>
<accession>A0A540KU04</accession>
<organism evidence="2 3">
    <name type="scientific">Malus baccata</name>
    <name type="common">Siberian crab apple</name>
    <name type="synonym">Pyrus baccata</name>
    <dbReference type="NCBI Taxonomy" id="106549"/>
    <lineage>
        <taxon>Eukaryota</taxon>
        <taxon>Viridiplantae</taxon>
        <taxon>Streptophyta</taxon>
        <taxon>Embryophyta</taxon>
        <taxon>Tracheophyta</taxon>
        <taxon>Spermatophyta</taxon>
        <taxon>Magnoliopsida</taxon>
        <taxon>eudicotyledons</taxon>
        <taxon>Gunneridae</taxon>
        <taxon>Pentapetalae</taxon>
        <taxon>rosids</taxon>
        <taxon>fabids</taxon>
        <taxon>Rosales</taxon>
        <taxon>Rosaceae</taxon>
        <taxon>Amygdaloideae</taxon>
        <taxon>Maleae</taxon>
        <taxon>Malus</taxon>
    </lineage>
</organism>
<name>A0A540KU04_MALBA</name>
<keyword evidence="1" id="KW-1133">Transmembrane helix</keyword>
<keyword evidence="1" id="KW-0812">Transmembrane</keyword>
<evidence type="ECO:0000256" key="1">
    <source>
        <dbReference type="SAM" id="Phobius"/>
    </source>
</evidence>
<dbReference type="EMBL" id="VIEB01000947">
    <property type="protein sequence ID" value="TQD77700.1"/>
    <property type="molecule type" value="Genomic_DNA"/>
</dbReference>
<dbReference type="AlphaFoldDB" id="A0A540KU04"/>
<proteinExistence type="predicted"/>
<sequence>MRFMQTKEIEAWVVLRERIDENVEESRLTLGSRWLFGGSVEVGGDEVVVGGEEEKGDKAIVGGEDVRGGGERDCVDGLAGLEIGEKKKGEEEEEKDGGGPILFIISDRISKSFKNGQVFRVLPSSNVFQFPALCSLFLGPACLSALVGQRPSIIVFLLATTIFALAMWGWDSKYGSQD</sequence>
<reference evidence="2 3" key="1">
    <citation type="journal article" date="2019" name="G3 (Bethesda)">
        <title>Sequencing of a Wild Apple (Malus baccata) Genome Unravels the Differences Between Cultivated and Wild Apple Species Regarding Disease Resistance and Cold Tolerance.</title>
        <authorList>
            <person name="Chen X."/>
        </authorList>
    </citation>
    <scope>NUCLEOTIDE SEQUENCE [LARGE SCALE GENOMIC DNA]</scope>
    <source>
        <strain evidence="3">cv. Shandingzi</strain>
        <tissue evidence="2">Leaves</tissue>
    </source>
</reference>
<dbReference type="Proteomes" id="UP000315295">
    <property type="component" value="Unassembled WGS sequence"/>
</dbReference>
<gene>
    <name evidence="2" type="ORF">C1H46_036761</name>
</gene>
<evidence type="ECO:0000313" key="3">
    <source>
        <dbReference type="Proteomes" id="UP000315295"/>
    </source>
</evidence>
<evidence type="ECO:0000313" key="2">
    <source>
        <dbReference type="EMBL" id="TQD77700.1"/>
    </source>
</evidence>
<feature type="transmembrane region" description="Helical" evidence="1">
    <location>
        <begin position="127"/>
        <end position="147"/>
    </location>
</feature>